<dbReference type="InterPro" id="IPR038501">
    <property type="entry name" value="Spore_GerAC_C_sf"/>
</dbReference>
<keyword evidence="7" id="KW-0449">Lipoprotein</keyword>
<keyword evidence="5" id="KW-0472">Membrane</keyword>
<dbReference type="PROSITE" id="PS51257">
    <property type="entry name" value="PROKAR_LIPOPROTEIN"/>
    <property type="match status" value="1"/>
</dbReference>
<keyword evidence="12" id="KW-1185">Reference proteome</keyword>
<comment type="caution">
    <text evidence="11">The sequence shown here is derived from an EMBL/GenBank/DDBJ whole genome shotgun (WGS) entry which is preliminary data.</text>
</comment>
<feature type="signal peptide" evidence="8">
    <location>
        <begin position="1"/>
        <end position="21"/>
    </location>
</feature>
<evidence type="ECO:0000256" key="5">
    <source>
        <dbReference type="ARBA" id="ARBA00023136"/>
    </source>
</evidence>
<dbReference type="InterPro" id="IPR046953">
    <property type="entry name" value="Spore_GerAC-like_C"/>
</dbReference>
<dbReference type="Pfam" id="PF05504">
    <property type="entry name" value="Spore_GerAC"/>
    <property type="match status" value="1"/>
</dbReference>
<evidence type="ECO:0000259" key="9">
    <source>
        <dbReference type="Pfam" id="PF05504"/>
    </source>
</evidence>
<dbReference type="PANTHER" id="PTHR35789">
    <property type="entry name" value="SPORE GERMINATION PROTEIN B3"/>
    <property type="match status" value="1"/>
</dbReference>
<dbReference type="Gene3D" id="3.30.300.210">
    <property type="entry name" value="Nutrient germinant receptor protein C, domain 3"/>
    <property type="match status" value="1"/>
</dbReference>
<feature type="domain" description="Spore germination GerAC-like C-terminal" evidence="9">
    <location>
        <begin position="204"/>
        <end position="365"/>
    </location>
</feature>
<protein>
    <submittedName>
        <fullName evidence="11">Ger(X)C family spore germination protein</fullName>
    </submittedName>
</protein>
<evidence type="ECO:0000256" key="2">
    <source>
        <dbReference type="ARBA" id="ARBA00007886"/>
    </source>
</evidence>
<evidence type="ECO:0000313" key="11">
    <source>
        <dbReference type="EMBL" id="MFC4617128.1"/>
    </source>
</evidence>
<gene>
    <name evidence="11" type="ORF">ACFO4N_00130</name>
</gene>
<keyword evidence="3" id="KW-0309">Germination</keyword>
<proteinExistence type="inferred from homology"/>
<evidence type="ECO:0000256" key="1">
    <source>
        <dbReference type="ARBA" id="ARBA00004635"/>
    </source>
</evidence>
<comment type="similarity">
    <text evidence="2">Belongs to the GerABKC lipoprotein family.</text>
</comment>
<keyword evidence="4 8" id="KW-0732">Signal</keyword>
<reference evidence="12" key="1">
    <citation type="journal article" date="2019" name="Int. J. Syst. Evol. Microbiol.">
        <title>The Global Catalogue of Microorganisms (GCM) 10K type strain sequencing project: providing services to taxonomists for standard genome sequencing and annotation.</title>
        <authorList>
            <consortium name="The Broad Institute Genomics Platform"/>
            <consortium name="The Broad Institute Genome Sequencing Center for Infectious Disease"/>
            <person name="Wu L."/>
            <person name="Ma J."/>
        </authorList>
    </citation>
    <scope>NUCLEOTIDE SEQUENCE [LARGE SCALE GENOMIC DNA]</scope>
    <source>
        <strain evidence="12">CGMCC 1.16306</strain>
    </source>
</reference>
<comment type="subcellular location">
    <subcellularLocation>
        <location evidence="1">Membrane</location>
        <topology evidence="1">Lipid-anchor</topology>
    </subcellularLocation>
</comment>
<keyword evidence="6" id="KW-0564">Palmitate</keyword>
<dbReference type="InterPro" id="IPR008844">
    <property type="entry name" value="Spore_GerAC-like"/>
</dbReference>
<dbReference type="PANTHER" id="PTHR35789:SF1">
    <property type="entry name" value="SPORE GERMINATION PROTEIN B3"/>
    <property type="match status" value="1"/>
</dbReference>
<dbReference type="NCBIfam" id="TIGR02887">
    <property type="entry name" value="spore_ger_x_C"/>
    <property type="match status" value="1"/>
</dbReference>
<dbReference type="InterPro" id="IPR057336">
    <property type="entry name" value="GerAC_N"/>
</dbReference>
<evidence type="ECO:0000256" key="8">
    <source>
        <dbReference type="SAM" id="SignalP"/>
    </source>
</evidence>
<feature type="domain" description="Spore germination protein N-terminal" evidence="10">
    <location>
        <begin position="27"/>
        <end position="195"/>
    </location>
</feature>
<evidence type="ECO:0000256" key="3">
    <source>
        <dbReference type="ARBA" id="ARBA00022544"/>
    </source>
</evidence>
<dbReference type="RefSeq" id="WP_376844189.1">
    <property type="nucleotide sequence ID" value="NZ_JBHSFW010000001.1"/>
</dbReference>
<evidence type="ECO:0000313" key="12">
    <source>
        <dbReference type="Proteomes" id="UP001596022"/>
    </source>
</evidence>
<evidence type="ECO:0000256" key="7">
    <source>
        <dbReference type="ARBA" id="ARBA00023288"/>
    </source>
</evidence>
<name>A0ABV9GGU3_9BACL</name>
<dbReference type="EMBL" id="JBHSFW010000001">
    <property type="protein sequence ID" value="MFC4617128.1"/>
    <property type="molecule type" value="Genomic_DNA"/>
</dbReference>
<feature type="chain" id="PRO_5045102328" evidence="8">
    <location>
        <begin position="22"/>
        <end position="368"/>
    </location>
</feature>
<dbReference type="Proteomes" id="UP001596022">
    <property type="component" value="Unassembled WGS sequence"/>
</dbReference>
<dbReference type="Pfam" id="PF25198">
    <property type="entry name" value="Spore_GerAC_N"/>
    <property type="match status" value="1"/>
</dbReference>
<sequence>MRNRSKSVWLLLAIIAFPVLAGCPQPKIIDDIRIVQALGFDYKNPKNVMATLAAPVFQKGGGGGAQSAKTDSYAIQARKGRQVKDLLDTESQHPLEFAKLMVTLFDTHLAKSGIFEYVDLLNRDPEIGFNMHLAVVDGSVRELLKSQYPSNPLISVYLNDMIEQNTKRNLPTTNLQTFLYGYYAQGMDPFLPLLKKESDHVEIKGIALFRDDNYVGYLPYDDAFVFKMMNERFASGSYAAPWDSKHYVSIENIGSTVKYHVKNVSGDPNRSEVTIDVKQVGYMRTSSIGLRPKQYVTTLQQKMEKDLEHKGQKILRNLQKKRVDPLQIGDRVRSYTRNWDSHEWDDYYPHASIKLHVKVRIVQTGIIE</sequence>
<organism evidence="11 12">
    <name type="scientific">Camelliibacillus cellulosilyticus</name>
    <dbReference type="NCBI Taxonomy" id="2174486"/>
    <lineage>
        <taxon>Bacteria</taxon>
        <taxon>Bacillati</taxon>
        <taxon>Bacillota</taxon>
        <taxon>Bacilli</taxon>
        <taxon>Bacillales</taxon>
        <taxon>Sporolactobacillaceae</taxon>
        <taxon>Camelliibacillus</taxon>
    </lineage>
</organism>
<evidence type="ECO:0000259" key="10">
    <source>
        <dbReference type="Pfam" id="PF25198"/>
    </source>
</evidence>
<accession>A0ABV9GGU3</accession>
<evidence type="ECO:0000256" key="6">
    <source>
        <dbReference type="ARBA" id="ARBA00023139"/>
    </source>
</evidence>
<evidence type="ECO:0000256" key="4">
    <source>
        <dbReference type="ARBA" id="ARBA00022729"/>
    </source>
</evidence>